<feature type="transmembrane region" description="Helical" evidence="1">
    <location>
        <begin position="74"/>
        <end position="95"/>
    </location>
</feature>
<dbReference type="AlphaFoldDB" id="A0A2D6M0E0"/>
<dbReference type="EMBL" id="NZBU01000004">
    <property type="protein sequence ID" value="MAG21892.1"/>
    <property type="molecule type" value="Genomic_DNA"/>
</dbReference>
<keyword evidence="1" id="KW-0472">Membrane</keyword>
<organism evidence="2 3">
    <name type="scientific">Candidatus Iainarchaeum sp</name>
    <dbReference type="NCBI Taxonomy" id="3101447"/>
    <lineage>
        <taxon>Archaea</taxon>
        <taxon>Candidatus Iainarchaeota</taxon>
        <taxon>Candidatus Iainarchaeia</taxon>
        <taxon>Candidatus Iainarchaeales</taxon>
        <taxon>Candidatus Iainarchaeaceae</taxon>
        <taxon>Candidatus Iainarchaeum</taxon>
    </lineage>
</organism>
<evidence type="ECO:0000256" key="1">
    <source>
        <dbReference type="SAM" id="Phobius"/>
    </source>
</evidence>
<protein>
    <submittedName>
        <fullName evidence="2">Uncharacterized protein</fullName>
    </submittedName>
</protein>
<feature type="transmembrane region" description="Helical" evidence="1">
    <location>
        <begin position="32"/>
        <end position="54"/>
    </location>
</feature>
<keyword evidence="1" id="KW-0812">Transmembrane</keyword>
<reference evidence="3" key="1">
    <citation type="submission" date="2017-09" db="EMBL/GenBank/DDBJ databases">
        <title>The Reconstruction of 2,631 Draft Metagenome-Assembled Genomes from the Global Oceans.</title>
        <authorList>
            <person name="Tully B.J."/>
            <person name="Graham E.D."/>
            <person name="Heidelberg J.F."/>
        </authorList>
    </citation>
    <scope>NUCLEOTIDE SEQUENCE [LARGE SCALE GENOMIC DNA]</scope>
</reference>
<keyword evidence="1" id="KW-1133">Transmembrane helix</keyword>
<sequence>MGNEEKAEASPKLFGTVDTAFDKFSSYLSDRISTFVAFLFLLISLGSFYGYYIVPRFPQFDIYLLLTPVVLALIAYYNRTFATILFVLLFFVVLIL</sequence>
<dbReference type="Proteomes" id="UP000226592">
    <property type="component" value="Unassembled WGS sequence"/>
</dbReference>
<accession>A0A2D6M0E0</accession>
<comment type="caution">
    <text evidence="2">The sequence shown here is derived from an EMBL/GenBank/DDBJ whole genome shotgun (WGS) entry which is preliminary data.</text>
</comment>
<gene>
    <name evidence="2" type="ORF">CL943_01120</name>
</gene>
<evidence type="ECO:0000313" key="3">
    <source>
        <dbReference type="Proteomes" id="UP000226592"/>
    </source>
</evidence>
<proteinExistence type="predicted"/>
<evidence type="ECO:0000313" key="2">
    <source>
        <dbReference type="EMBL" id="MAG21892.1"/>
    </source>
</evidence>
<name>A0A2D6M0E0_9ARCH</name>